<sequence length="338" mass="36905">MGSSSQPHPTTPHIATQLRARAAADGFIPFADFMDVALYDPQTGFYTADRERVGQSAGTHFYTATSLGPVFGELVSAAAQHHLQRHHADPAAYRFIEIGSERGRTVLDGIEHPFAELVPLGVGTELKLSGPCIVFSNELFDAQPCRRFLRSGDAWLERGVTLDAQNQLHETTRPVAPADAIALRLPADALDGYELDLPIAADALAATIASQPWHGLFLAFDYGKSWHELSHETPQGTVRAYHHHRQSNALYDHIGEQDLTCHICWDTLGEALQKAGFSVDSALSQEAFFIKNTASTLARIMAAEASTMSPRKAGLMQLLHPSALGQKFQALTAWRDEA</sequence>
<gene>
    <name evidence="3" type="ORF">K1X11_006020</name>
</gene>
<dbReference type="InterPro" id="IPR029063">
    <property type="entry name" value="SAM-dependent_MTases_sf"/>
</dbReference>
<evidence type="ECO:0000313" key="3">
    <source>
        <dbReference type="EMBL" id="WRQ88955.1"/>
    </source>
</evidence>
<dbReference type="GO" id="GO:0008168">
    <property type="term" value="F:methyltransferase activity"/>
    <property type="evidence" value="ECO:0007669"/>
    <property type="project" value="UniProtKB-KW"/>
</dbReference>
<dbReference type="PANTHER" id="PTHR12049:SF7">
    <property type="entry name" value="PROTEIN ARGININE METHYLTRANSFERASE NDUFAF7, MITOCHONDRIAL"/>
    <property type="match status" value="1"/>
</dbReference>
<evidence type="ECO:0000256" key="1">
    <source>
        <dbReference type="ARBA" id="ARBA00022603"/>
    </source>
</evidence>
<dbReference type="SUPFAM" id="SSF53335">
    <property type="entry name" value="S-adenosyl-L-methionine-dependent methyltransferases"/>
    <property type="match status" value="1"/>
</dbReference>
<evidence type="ECO:0000256" key="2">
    <source>
        <dbReference type="ARBA" id="ARBA00022679"/>
    </source>
</evidence>
<proteinExistence type="predicted"/>
<keyword evidence="4" id="KW-1185">Reference proteome</keyword>
<dbReference type="InterPro" id="IPR038375">
    <property type="entry name" value="NDUFAF7_sf"/>
</dbReference>
<protein>
    <submittedName>
        <fullName evidence="3">SAM-dependent methyltransferase</fullName>
        <ecNumber evidence="3">2.1.1.-</ecNumber>
    </submittedName>
</protein>
<dbReference type="EC" id="2.1.1.-" evidence="3"/>
<keyword evidence="2 3" id="KW-0808">Transferase</keyword>
<organism evidence="3 4">
    <name type="scientific">Actomonas aquatica</name>
    <dbReference type="NCBI Taxonomy" id="2866162"/>
    <lineage>
        <taxon>Bacteria</taxon>
        <taxon>Pseudomonadati</taxon>
        <taxon>Verrucomicrobiota</taxon>
        <taxon>Opitutia</taxon>
        <taxon>Opitutales</taxon>
        <taxon>Opitutaceae</taxon>
        <taxon>Actomonas</taxon>
    </lineage>
</organism>
<dbReference type="InterPro" id="IPR003788">
    <property type="entry name" value="NDUFAF7"/>
</dbReference>
<dbReference type="Gene3D" id="3.40.50.12710">
    <property type="match status" value="2"/>
</dbReference>
<accession>A0ABZ1CC33</accession>
<dbReference type="RefSeq" id="WP_221030834.1">
    <property type="nucleotide sequence ID" value="NZ_CP139781.1"/>
</dbReference>
<dbReference type="GO" id="GO:0032259">
    <property type="term" value="P:methylation"/>
    <property type="evidence" value="ECO:0007669"/>
    <property type="project" value="UniProtKB-KW"/>
</dbReference>
<keyword evidence="1 3" id="KW-0489">Methyltransferase</keyword>
<name>A0ABZ1CC33_9BACT</name>
<reference evidence="3 4" key="1">
    <citation type="submission" date="2023-12" db="EMBL/GenBank/DDBJ databases">
        <title>Description of an unclassified Opitutus bacterium of Verrucomicrobiota.</title>
        <authorList>
            <person name="Zhang D.-F."/>
        </authorList>
    </citation>
    <scope>NUCLEOTIDE SEQUENCE [LARGE SCALE GENOMIC DNA]</scope>
    <source>
        <strain evidence="3 4">WL0086</strain>
    </source>
</reference>
<dbReference type="PANTHER" id="PTHR12049">
    <property type="entry name" value="PROTEIN ARGININE METHYLTRANSFERASE NDUFAF7, MITOCHONDRIAL"/>
    <property type="match status" value="1"/>
</dbReference>
<dbReference type="EMBL" id="CP139781">
    <property type="protein sequence ID" value="WRQ88955.1"/>
    <property type="molecule type" value="Genomic_DNA"/>
</dbReference>
<evidence type="ECO:0000313" key="4">
    <source>
        <dbReference type="Proteomes" id="UP000738431"/>
    </source>
</evidence>
<dbReference type="Pfam" id="PF02636">
    <property type="entry name" value="Methyltransf_28"/>
    <property type="match status" value="1"/>
</dbReference>
<dbReference type="Proteomes" id="UP000738431">
    <property type="component" value="Chromosome"/>
</dbReference>